<dbReference type="Gene3D" id="3.40.1710.10">
    <property type="entry name" value="abc type-2 transporter like domain"/>
    <property type="match status" value="1"/>
</dbReference>
<keyword evidence="4 5" id="KW-0472">Membrane</keyword>
<dbReference type="InterPro" id="IPR017500">
    <property type="entry name" value="Phage_infect_YhgE_N"/>
</dbReference>
<evidence type="ECO:0000313" key="8">
    <source>
        <dbReference type="Proteomes" id="UP001597199"/>
    </source>
</evidence>
<dbReference type="InterPro" id="IPR013525">
    <property type="entry name" value="ABC2_TM"/>
</dbReference>
<dbReference type="InterPro" id="IPR051328">
    <property type="entry name" value="T7SS_ABC-Transporter"/>
</dbReference>
<protein>
    <submittedName>
        <fullName evidence="7">YhgE/Pip family protein</fullName>
    </submittedName>
</protein>
<dbReference type="RefSeq" id="WP_204118080.1">
    <property type="nucleotide sequence ID" value="NZ_BOLV01000002.1"/>
</dbReference>
<evidence type="ECO:0000256" key="4">
    <source>
        <dbReference type="ARBA" id="ARBA00023136"/>
    </source>
</evidence>
<dbReference type="InterPro" id="IPR023908">
    <property type="entry name" value="xxxLxxG_rpt"/>
</dbReference>
<evidence type="ECO:0000256" key="2">
    <source>
        <dbReference type="ARBA" id="ARBA00022692"/>
    </source>
</evidence>
<evidence type="ECO:0000313" key="7">
    <source>
        <dbReference type="EMBL" id="MFD1399258.1"/>
    </source>
</evidence>
<dbReference type="Proteomes" id="UP001597199">
    <property type="component" value="Unassembled WGS sequence"/>
</dbReference>
<feature type="transmembrane region" description="Helical" evidence="5">
    <location>
        <begin position="633"/>
        <end position="656"/>
    </location>
</feature>
<feature type="transmembrane region" description="Helical" evidence="5">
    <location>
        <begin position="12"/>
        <end position="32"/>
    </location>
</feature>
<evidence type="ECO:0000256" key="5">
    <source>
        <dbReference type="SAM" id="Phobius"/>
    </source>
</evidence>
<evidence type="ECO:0000259" key="6">
    <source>
        <dbReference type="Pfam" id="PF12698"/>
    </source>
</evidence>
<keyword evidence="8" id="KW-1185">Reference proteome</keyword>
<feature type="domain" description="ABC-2 type transporter transmembrane" evidence="6">
    <location>
        <begin position="14"/>
        <end position="159"/>
    </location>
</feature>
<dbReference type="Pfam" id="PF12698">
    <property type="entry name" value="ABC2_membrane_3"/>
    <property type="match status" value="1"/>
</dbReference>
<feature type="transmembrane region" description="Helical" evidence="5">
    <location>
        <begin position="593"/>
        <end position="612"/>
    </location>
</feature>
<organism evidence="7 8">
    <name type="scientific">Lacticaseibacillus suilingensis</name>
    <dbReference type="NCBI Taxonomy" id="2799577"/>
    <lineage>
        <taxon>Bacteria</taxon>
        <taxon>Bacillati</taxon>
        <taxon>Bacillota</taxon>
        <taxon>Bacilli</taxon>
        <taxon>Lactobacillales</taxon>
        <taxon>Lactobacillaceae</taxon>
        <taxon>Lacticaseibacillus</taxon>
    </lineage>
</organism>
<evidence type="ECO:0000256" key="3">
    <source>
        <dbReference type="ARBA" id="ARBA00022989"/>
    </source>
</evidence>
<accession>A0ABW4BGQ7</accession>
<comment type="subcellular location">
    <subcellularLocation>
        <location evidence="1">Membrane</location>
        <topology evidence="1">Multi-pass membrane protein</topology>
    </subcellularLocation>
</comment>
<evidence type="ECO:0000256" key="1">
    <source>
        <dbReference type="ARBA" id="ARBA00004141"/>
    </source>
</evidence>
<dbReference type="NCBIfam" id="TIGR03061">
    <property type="entry name" value="pip_yhgE_Nterm"/>
    <property type="match status" value="1"/>
</dbReference>
<gene>
    <name evidence="7" type="ORF">ACFQ41_08035</name>
</gene>
<sequence>MQALKSRGRFALLLAMIVLIPLLVLYIALQFVDYEQTNSTKHINVAVVNNDQSATFQDTTVHAGQDVQAKLKHNKDVTWHFVSAAVADKNLKNGTYLMKVTLPKDFSRNVTTALAKNPQKSTIQVALSAHNNFASHMITETVAEKLQAQVVQNVQQAYDATALAAIKQLADGVDQAHDGTQQLKAGTDQISDGFETLTANNDTLTGGAVQMADGVEQIIDGNNQLLAGNQQVTSGATTLAASLRQAAAQIQGQLKSGAPDLARLDEALTTLTNGTAQLAAGVNDPKMTKLDGDIAANVQGLGDNAKALQAGLVGLNAAIFDQTAANSAASQLKAAGNDFTSVGAALTDLKSSMMSDSGVMKFFITHPDKLKELLGVETSMKSGEKEMNAVAAQLMVGGIHAMKMKDALTKTGAALPALGELLTTLHNNMNTLKAGVNQLNDKQNGAPALAAGVRQAINTLTAGLNEVQAGLTRTGNTTSTMGAVQGATKLADGSSQLGGGLDQLHSGLAQLYTGLTGTKTQVGLIDGLTQYTDGTTQLQDGSKQVAAGVTELNVKLGEGASQVKGLNTGSANVAHFVSPVANQTQSDPLAKPLLSVLAPVVILMVAFIAALLTELGFGRYSKSFASQPLLKRAAVVALAVALQALGIALLTAAMGVAIASPLVYFLALFATGGLFTMIIFAFDRWFGTLGVLATLVILFLQLIASGGLLPSAMLSGFYRFVRYLLPGTYALDLFNSAINGLQTASLLDWIVLLGIAALVGVILWLPRRSQSVDSENVVG</sequence>
<dbReference type="PANTHER" id="PTHR43077:SF10">
    <property type="entry name" value="TRANSPORT PERMEASE PROTEIN"/>
    <property type="match status" value="1"/>
</dbReference>
<feature type="transmembrane region" description="Helical" evidence="5">
    <location>
        <begin position="689"/>
        <end position="709"/>
    </location>
</feature>
<dbReference type="PANTHER" id="PTHR43077">
    <property type="entry name" value="TRANSPORT PERMEASE YVFS-RELATED"/>
    <property type="match status" value="1"/>
</dbReference>
<dbReference type="NCBIfam" id="TIGR03057">
    <property type="entry name" value="xxxLxxG_by_4"/>
    <property type="match status" value="4"/>
</dbReference>
<reference evidence="8" key="1">
    <citation type="journal article" date="2019" name="Int. J. Syst. Evol. Microbiol.">
        <title>The Global Catalogue of Microorganisms (GCM) 10K type strain sequencing project: providing services to taxonomists for standard genome sequencing and annotation.</title>
        <authorList>
            <consortium name="The Broad Institute Genomics Platform"/>
            <consortium name="The Broad Institute Genome Sequencing Center for Infectious Disease"/>
            <person name="Wu L."/>
            <person name="Ma J."/>
        </authorList>
    </citation>
    <scope>NUCLEOTIDE SEQUENCE [LARGE SCALE GENOMIC DNA]</scope>
    <source>
        <strain evidence="8">CCM 9110</strain>
    </source>
</reference>
<dbReference type="EMBL" id="JBHTOA010000031">
    <property type="protein sequence ID" value="MFD1399258.1"/>
    <property type="molecule type" value="Genomic_DNA"/>
</dbReference>
<name>A0ABW4BGQ7_9LACO</name>
<proteinExistence type="predicted"/>
<keyword evidence="2 5" id="KW-0812">Transmembrane</keyword>
<keyword evidence="3 5" id="KW-1133">Transmembrane helix</keyword>
<feature type="transmembrane region" description="Helical" evidence="5">
    <location>
        <begin position="746"/>
        <end position="765"/>
    </location>
</feature>
<comment type="caution">
    <text evidence="7">The sequence shown here is derived from an EMBL/GenBank/DDBJ whole genome shotgun (WGS) entry which is preliminary data.</text>
</comment>
<feature type="transmembrane region" description="Helical" evidence="5">
    <location>
        <begin position="662"/>
        <end position="682"/>
    </location>
</feature>